<evidence type="ECO:0000313" key="2">
    <source>
        <dbReference type="Proteomes" id="UP000314251"/>
    </source>
</evidence>
<dbReference type="InterPro" id="IPR011990">
    <property type="entry name" value="TPR-like_helical_dom_sf"/>
</dbReference>
<protein>
    <submittedName>
        <fullName evidence="1">Uncharacterized protein</fullName>
    </submittedName>
</protein>
<keyword evidence="2" id="KW-1185">Reference proteome</keyword>
<proteinExistence type="predicted"/>
<dbReference type="Gene3D" id="1.25.40.10">
    <property type="entry name" value="Tetratricopeptide repeat domain"/>
    <property type="match status" value="1"/>
</dbReference>
<name>A0A5N6AP34_9ACTN</name>
<dbReference type="SUPFAM" id="SSF48452">
    <property type="entry name" value="TPR-like"/>
    <property type="match status" value="1"/>
</dbReference>
<evidence type="ECO:0000313" key="1">
    <source>
        <dbReference type="EMBL" id="KAB8169882.1"/>
    </source>
</evidence>
<sequence>MGPLRDPAGSDTGRDLARAIRETSRRLVVLDNAPGGTPIAGPAVGAFRAVRRRLVEAGAGGSGGRDVWAAAAELAEIAGWALFDAARFRVAQRFNQEALRLARLAGDASMELLVLQNTGLVAGWSGRGGDELGIAEAALARRRLTPRVESMFRARQAQGLAVAGADWEVAKAFRRAHDLLGESEPAHTPAWAWWVTHAEIDRQHGRVLHDAGRWAEAIPVLRGALGDGPENEVGYRGVVTVRLLDCYLRVGAWAEAEQTAAELLVAAPEMTSAVIRRLLRDAAARGGRHPGVPGDLRDALRALRATASPPAGGVGPFG</sequence>
<dbReference type="RefSeq" id="WP_139666175.1">
    <property type="nucleotide sequence ID" value="NZ_VDLY02000002.1"/>
</dbReference>
<dbReference type="Proteomes" id="UP000314251">
    <property type="component" value="Unassembled WGS sequence"/>
</dbReference>
<dbReference type="AlphaFoldDB" id="A0A5N6AP34"/>
<dbReference type="OrthoDB" id="3428567at2"/>
<dbReference type="EMBL" id="VDLY02000002">
    <property type="protein sequence ID" value="KAB8169882.1"/>
    <property type="molecule type" value="Genomic_DNA"/>
</dbReference>
<accession>A0A5N6AP34</accession>
<organism evidence="1 2">
    <name type="scientific">Streptomyces mimosae</name>
    <dbReference type="NCBI Taxonomy" id="2586635"/>
    <lineage>
        <taxon>Bacteria</taxon>
        <taxon>Bacillati</taxon>
        <taxon>Actinomycetota</taxon>
        <taxon>Actinomycetes</taxon>
        <taxon>Kitasatosporales</taxon>
        <taxon>Streptomycetaceae</taxon>
        <taxon>Streptomyces</taxon>
    </lineage>
</organism>
<reference evidence="1" key="1">
    <citation type="submission" date="2019-10" db="EMBL/GenBank/DDBJ databases">
        <title>Nonomuraea sp. nov., isolated from Phyllanthus amarus.</title>
        <authorList>
            <person name="Klykleung N."/>
            <person name="Tanasupawat S."/>
        </authorList>
    </citation>
    <scope>NUCLEOTIDE SEQUENCE [LARGE SCALE GENOMIC DNA]</scope>
    <source>
        <strain evidence="1">3MP-10</strain>
    </source>
</reference>
<comment type="caution">
    <text evidence="1">The sequence shown here is derived from an EMBL/GenBank/DDBJ whole genome shotgun (WGS) entry which is preliminary data.</text>
</comment>
<gene>
    <name evidence="1" type="ORF">FH607_004010</name>
</gene>